<evidence type="ECO:0000256" key="4">
    <source>
        <dbReference type="ARBA" id="ARBA00022989"/>
    </source>
</evidence>
<evidence type="ECO:0000256" key="6">
    <source>
        <dbReference type="RuleBase" id="RU363076"/>
    </source>
</evidence>
<dbReference type="AlphaFoldDB" id="A0A1X7BUN6"/>
<dbReference type="PANTHER" id="PTHR23427">
    <property type="entry name" value="SURFEIT LOCUS PROTEIN"/>
    <property type="match status" value="1"/>
</dbReference>
<evidence type="ECO:0000313" key="8">
    <source>
        <dbReference type="Proteomes" id="UP000193224"/>
    </source>
</evidence>
<proteinExistence type="inferred from homology"/>
<evidence type="ECO:0000313" key="7">
    <source>
        <dbReference type="EMBL" id="SMC13328.1"/>
    </source>
</evidence>
<sequence length="227" mass="25032">MRRILIPLIFGLAGAAMLISLGVWQVQRLAWKEGVLTGIETRIAAEPVLMPENPNPDADQYLPVRITGMLGQPPLRVLVSRKQIGAGYRLITTLSTDKRTILVDLGFIKVDQPIPAFTDAPVTVTGNLNWPDDRNSSTPENDVAGNIWFARDVDEMAGMLGAEPVLLVVRNTSETDPVATPLPVDTAAIPNDHLSYAITWFSLAAIWLVMTGYFLWRTTRKPKDDET</sequence>
<accession>A0A1X7BUN6</accession>
<evidence type="ECO:0000256" key="3">
    <source>
        <dbReference type="ARBA" id="ARBA00022692"/>
    </source>
</evidence>
<comment type="subcellular location">
    <subcellularLocation>
        <location evidence="6">Cell membrane</location>
        <topology evidence="6">Multi-pass membrane protein</topology>
    </subcellularLocation>
    <subcellularLocation>
        <location evidence="1">Membrane</location>
    </subcellularLocation>
</comment>
<dbReference type="RefSeq" id="WP_085801279.1">
    <property type="nucleotide sequence ID" value="NZ_FWXB01000013.1"/>
</dbReference>
<comment type="caution">
    <text evidence="6">Lacks conserved residue(s) required for the propagation of feature annotation.</text>
</comment>
<evidence type="ECO:0000256" key="5">
    <source>
        <dbReference type="ARBA" id="ARBA00023136"/>
    </source>
</evidence>
<comment type="similarity">
    <text evidence="2 6">Belongs to the SURF1 family.</text>
</comment>
<reference evidence="7 8" key="1">
    <citation type="submission" date="2017-03" db="EMBL/GenBank/DDBJ databases">
        <authorList>
            <person name="Afonso C.L."/>
            <person name="Miller P.J."/>
            <person name="Scott M.A."/>
            <person name="Spackman E."/>
            <person name="Goraichik I."/>
            <person name="Dimitrov K.M."/>
            <person name="Suarez D.L."/>
            <person name="Swayne D.E."/>
        </authorList>
    </citation>
    <scope>NUCLEOTIDE SEQUENCE [LARGE SCALE GENOMIC DNA]</scope>
    <source>
        <strain evidence="7 8">CECT 7745</strain>
    </source>
</reference>
<evidence type="ECO:0000256" key="2">
    <source>
        <dbReference type="ARBA" id="ARBA00007165"/>
    </source>
</evidence>
<protein>
    <recommendedName>
        <fullName evidence="6">SURF1-like protein</fullName>
    </recommendedName>
</protein>
<dbReference type="OrthoDB" id="6079986at2"/>
<keyword evidence="4 6" id="KW-1133">Transmembrane helix</keyword>
<gene>
    <name evidence="7" type="ORF">ROA7745_03174</name>
</gene>
<dbReference type="GO" id="GO:0005886">
    <property type="term" value="C:plasma membrane"/>
    <property type="evidence" value="ECO:0007669"/>
    <property type="project" value="UniProtKB-SubCell"/>
</dbReference>
<evidence type="ECO:0000256" key="1">
    <source>
        <dbReference type="ARBA" id="ARBA00004370"/>
    </source>
</evidence>
<dbReference type="EMBL" id="FWXB01000013">
    <property type="protein sequence ID" value="SMC13328.1"/>
    <property type="molecule type" value="Genomic_DNA"/>
</dbReference>
<dbReference type="CDD" id="cd06662">
    <property type="entry name" value="SURF1"/>
    <property type="match status" value="1"/>
</dbReference>
<keyword evidence="6" id="KW-1003">Cell membrane</keyword>
<dbReference type="PANTHER" id="PTHR23427:SF2">
    <property type="entry name" value="SURFEIT LOCUS PROTEIN 1"/>
    <property type="match status" value="1"/>
</dbReference>
<dbReference type="Pfam" id="PF02104">
    <property type="entry name" value="SURF1"/>
    <property type="match status" value="1"/>
</dbReference>
<keyword evidence="5 6" id="KW-0472">Membrane</keyword>
<keyword evidence="8" id="KW-1185">Reference proteome</keyword>
<feature type="transmembrane region" description="Helical" evidence="6">
    <location>
        <begin position="194"/>
        <end position="216"/>
    </location>
</feature>
<name>A0A1X7BUN6_9RHOB</name>
<keyword evidence="3 6" id="KW-0812">Transmembrane</keyword>
<dbReference type="Proteomes" id="UP000193224">
    <property type="component" value="Unassembled WGS sequence"/>
</dbReference>
<organism evidence="7 8">
    <name type="scientific">Roseovarius aestuarii</name>
    <dbReference type="NCBI Taxonomy" id="475083"/>
    <lineage>
        <taxon>Bacteria</taxon>
        <taxon>Pseudomonadati</taxon>
        <taxon>Pseudomonadota</taxon>
        <taxon>Alphaproteobacteria</taxon>
        <taxon>Rhodobacterales</taxon>
        <taxon>Roseobacteraceae</taxon>
        <taxon>Roseovarius</taxon>
    </lineage>
</organism>
<dbReference type="InterPro" id="IPR045214">
    <property type="entry name" value="Surf1/Surf4"/>
</dbReference>
<dbReference type="PROSITE" id="PS50895">
    <property type="entry name" value="SURF1"/>
    <property type="match status" value="1"/>
</dbReference>
<dbReference type="InterPro" id="IPR002994">
    <property type="entry name" value="Surf1/Shy1"/>
</dbReference>